<sequence>MTSNKNWFVANQPVFEKTLSEFGSWGPRPMLDMNGHMLDHVLSDRQCLSSSSLNRLGRS</sequence>
<dbReference type="Proteomes" id="UP001415857">
    <property type="component" value="Unassembled WGS sequence"/>
</dbReference>
<gene>
    <name evidence="1" type="ORF">L1049_012704</name>
</gene>
<comment type="caution">
    <text evidence="1">The sequence shown here is derived from an EMBL/GenBank/DDBJ whole genome shotgun (WGS) entry which is preliminary data.</text>
</comment>
<evidence type="ECO:0000313" key="1">
    <source>
        <dbReference type="EMBL" id="KAK9279029.1"/>
    </source>
</evidence>
<dbReference type="AlphaFoldDB" id="A0AAP0RJ56"/>
<organism evidence="1 2">
    <name type="scientific">Liquidambar formosana</name>
    <name type="common">Formosan gum</name>
    <dbReference type="NCBI Taxonomy" id="63359"/>
    <lineage>
        <taxon>Eukaryota</taxon>
        <taxon>Viridiplantae</taxon>
        <taxon>Streptophyta</taxon>
        <taxon>Embryophyta</taxon>
        <taxon>Tracheophyta</taxon>
        <taxon>Spermatophyta</taxon>
        <taxon>Magnoliopsida</taxon>
        <taxon>eudicotyledons</taxon>
        <taxon>Gunneridae</taxon>
        <taxon>Pentapetalae</taxon>
        <taxon>Saxifragales</taxon>
        <taxon>Altingiaceae</taxon>
        <taxon>Liquidambar</taxon>
    </lineage>
</organism>
<protein>
    <submittedName>
        <fullName evidence="1">Uncharacterized protein</fullName>
    </submittedName>
</protein>
<name>A0AAP0RJ56_LIQFO</name>
<accession>A0AAP0RJ56</accession>
<evidence type="ECO:0000313" key="2">
    <source>
        <dbReference type="Proteomes" id="UP001415857"/>
    </source>
</evidence>
<proteinExistence type="predicted"/>
<keyword evidence="2" id="KW-1185">Reference proteome</keyword>
<dbReference type="EMBL" id="JBBPBK010000008">
    <property type="protein sequence ID" value="KAK9279029.1"/>
    <property type="molecule type" value="Genomic_DNA"/>
</dbReference>
<reference evidence="1 2" key="1">
    <citation type="journal article" date="2024" name="Plant J.">
        <title>Genome sequences and population genomics reveal climatic adaptation and genomic divergence between two closely related sweetgum species.</title>
        <authorList>
            <person name="Xu W.Q."/>
            <person name="Ren C.Q."/>
            <person name="Zhang X.Y."/>
            <person name="Comes H.P."/>
            <person name="Liu X.H."/>
            <person name="Li Y.G."/>
            <person name="Kettle C.J."/>
            <person name="Jalonen R."/>
            <person name="Gaisberger H."/>
            <person name="Ma Y.Z."/>
            <person name="Qiu Y.X."/>
        </authorList>
    </citation>
    <scope>NUCLEOTIDE SEQUENCE [LARGE SCALE GENOMIC DNA]</scope>
    <source>
        <strain evidence="1">Hangzhou</strain>
    </source>
</reference>